<dbReference type="PIRSF" id="PIRSF000709">
    <property type="entry name" value="6PFK_2-Ptase"/>
    <property type="match status" value="1"/>
</dbReference>
<protein>
    <submittedName>
        <fullName evidence="1">Histidine phosphatase family protein</fullName>
    </submittedName>
</protein>
<accession>A0ABP5N624</accession>
<organism evidence="1 2">
    <name type="scientific">Streptomyces bangladeshensis</name>
    <dbReference type="NCBI Taxonomy" id="295352"/>
    <lineage>
        <taxon>Bacteria</taxon>
        <taxon>Bacillati</taxon>
        <taxon>Actinomycetota</taxon>
        <taxon>Actinomycetes</taxon>
        <taxon>Kitasatosporales</taxon>
        <taxon>Streptomycetaceae</taxon>
        <taxon>Streptomyces</taxon>
    </lineage>
</organism>
<dbReference type="Proteomes" id="UP001501391">
    <property type="component" value="Unassembled WGS sequence"/>
</dbReference>
<dbReference type="Pfam" id="PF00300">
    <property type="entry name" value="His_Phos_1"/>
    <property type="match status" value="1"/>
</dbReference>
<dbReference type="CDD" id="cd07067">
    <property type="entry name" value="HP_PGM_like"/>
    <property type="match status" value="1"/>
</dbReference>
<dbReference type="EMBL" id="BAAAOQ010000005">
    <property type="protein sequence ID" value="GAA2194049.1"/>
    <property type="molecule type" value="Genomic_DNA"/>
</dbReference>
<dbReference type="InterPro" id="IPR013078">
    <property type="entry name" value="His_Pase_superF_clade-1"/>
</dbReference>
<dbReference type="PANTHER" id="PTHR48100:SF1">
    <property type="entry name" value="HISTIDINE PHOSPHATASE FAMILY PROTEIN-RELATED"/>
    <property type="match status" value="1"/>
</dbReference>
<dbReference type="InterPro" id="IPR050275">
    <property type="entry name" value="PGM_Phosphatase"/>
</dbReference>
<proteinExistence type="predicted"/>
<comment type="caution">
    <text evidence="1">The sequence shown here is derived from an EMBL/GenBank/DDBJ whole genome shotgun (WGS) entry which is preliminary data.</text>
</comment>
<dbReference type="Gene3D" id="3.40.50.1240">
    <property type="entry name" value="Phosphoglycerate mutase-like"/>
    <property type="match status" value="1"/>
</dbReference>
<keyword evidence="2" id="KW-1185">Reference proteome</keyword>
<dbReference type="PANTHER" id="PTHR48100">
    <property type="entry name" value="BROAD-SPECIFICITY PHOSPHATASE YOR283W-RELATED"/>
    <property type="match status" value="1"/>
</dbReference>
<reference evidence="2" key="1">
    <citation type="journal article" date="2019" name="Int. J. Syst. Evol. Microbiol.">
        <title>The Global Catalogue of Microorganisms (GCM) 10K type strain sequencing project: providing services to taxonomists for standard genome sequencing and annotation.</title>
        <authorList>
            <consortium name="The Broad Institute Genomics Platform"/>
            <consortium name="The Broad Institute Genome Sequencing Center for Infectious Disease"/>
            <person name="Wu L."/>
            <person name="Ma J."/>
        </authorList>
    </citation>
    <scope>NUCLEOTIDE SEQUENCE [LARGE SCALE GENOMIC DNA]</scope>
    <source>
        <strain evidence="2">JCM 14924</strain>
    </source>
</reference>
<gene>
    <name evidence="1" type="ORF">GCM10009787_18420</name>
</gene>
<dbReference type="RefSeq" id="WP_059247695.1">
    <property type="nucleotide sequence ID" value="NZ_BAAAOQ010000005.1"/>
</dbReference>
<evidence type="ECO:0000313" key="2">
    <source>
        <dbReference type="Proteomes" id="UP001501391"/>
    </source>
</evidence>
<dbReference type="SMART" id="SM00855">
    <property type="entry name" value="PGAM"/>
    <property type="match status" value="1"/>
</dbReference>
<name>A0ABP5N624_9ACTN</name>
<sequence>MTDFVLVRHGETVWHAENRYAGRTDVPLTELGHRQAAELAGWAAGQRLDAVLCSPLSRARLTAEPAATALGLTPWVDERLYEVDFGRGDGLTRAEMAEAFPEALAAFLADPVAHHLPGGEHPAAAADRAVDCLQEAARTFPDGRVLVVAHSTLLRLVLCRLLGIPLARYRQVFPALHNGALTELRLRDGQASLLRLNTPVR</sequence>
<dbReference type="InterPro" id="IPR029033">
    <property type="entry name" value="His_PPase_superfam"/>
</dbReference>
<evidence type="ECO:0000313" key="1">
    <source>
        <dbReference type="EMBL" id="GAA2194049.1"/>
    </source>
</evidence>
<dbReference type="SUPFAM" id="SSF53254">
    <property type="entry name" value="Phosphoglycerate mutase-like"/>
    <property type="match status" value="1"/>
</dbReference>